<dbReference type="InterPro" id="IPR044152">
    <property type="entry name" value="YqjM-like"/>
</dbReference>
<dbReference type="Gene3D" id="3.20.20.70">
    <property type="entry name" value="Aldolase class I"/>
    <property type="match status" value="1"/>
</dbReference>
<evidence type="ECO:0000256" key="3">
    <source>
        <dbReference type="ARBA" id="ARBA00022643"/>
    </source>
</evidence>
<dbReference type="EMBL" id="WKPJ01000004">
    <property type="protein sequence ID" value="MSA88601.1"/>
    <property type="molecule type" value="Genomic_DNA"/>
</dbReference>
<dbReference type="Pfam" id="PF00724">
    <property type="entry name" value="Oxidored_FMN"/>
    <property type="match status" value="1"/>
</dbReference>
<evidence type="ECO:0000256" key="5">
    <source>
        <dbReference type="ARBA" id="ARBA00023002"/>
    </source>
</evidence>
<accession>A0A6N7S401</accession>
<evidence type="ECO:0000256" key="2">
    <source>
        <dbReference type="ARBA" id="ARBA00022630"/>
    </source>
</evidence>
<dbReference type="InterPro" id="IPR013785">
    <property type="entry name" value="Aldolase_TIM"/>
</dbReference>
<name>A0A6N7S401_9FIRM</name>
<evidence type="ECO:0000259" key="6">
    <source>
        <dbReference type="Pfam" id="PF00724"/>
    </source>
</evidence>
<dbReference type="GO" id="GO:0003959">
    <property type="term" value="F:NADPH dehydrogenase activity"/>
    <property type="evidence" value="ECO:0007669"/>
    <property type="project" value="InterPro"/>
</dbReference>
<keyword evidence="10" id="KW-1185">Reference proteome</keyword>
<dbReference type="AlphaFoldDB" id="A0A6N7S401"/>
<dbReference type="PANTHER" id="PTHR43303:SF4">
    <property type="entry name" value="NADPH DEHYDROGENASE C23G7.10C-RELATED"/>
    <property type="match status" value="1"/>
</dbReference>
<sequence>MAMLSSSLVLGSIQLKNRIVMPPMATSKAEEGKITADLIQYYKEKSADEAIGLIIAEHSYVSMEGKASANQVSLAVDADMEGLKALTNAIHAHHTPVFAQINHAGSAAKAEITGFPPLAPSAVKHPRAKAEELPQAMNTEDLEKVISDFALAAGRAKEAGFDGVEIHSAHGYLLNQFYSPITNQRTDQYGGSLANRIRLHIQIIERIRQTVGGDYPLTLRLGVYDGLENGSTMDEAVQACVMFEKAGLDFIDLSGGLNGYLRPGHSEQGYFQDFSEAVKQQVKMPVLLTGGITEAQAAEALLQAQKADLIGIGRAILKDSKWAEKALNTIK</sequence>
<comment type="cofactor">
    <cofactor evidence="1">
        <name>FMN</name>
        <dbReference type="ChEBI" id="CHEBI:58210"/>
    </cofactor>
</comment>
<proteinExistence type="predicted"/>
<dbReference type="CDD" id="cd02803">
    <property type="entry name" value="OYE_like_FMN_family"/>
    <property type="match status" value="1"/>
</dbReference>
<dbReference type="InterPro" id="IPR001155">
    <property type="entry name" value="OxRdtase_FMN_N"/>
</dbReference>
<keyword evidence="5" id="KW-0560">Oxidoreductase</keyword>
<organism evidence="7 9">
    <name type="scientific">Holdemania massiliensis</name>
    <dbReference type="NCBI Taxonomy" id="1468449"/>
    <lineage>
        <taxon>Bacteria</taxon>
        <taxon>Bacillati</taxon>
        <taxon>Bacillota</taxon>
        <taxon>Erysipelotrichia</taxon>
        <taxon>Erysipelotrichales</taxon>
        <taxon>Erysipelotrichaceae</taxon>
        <taxon>Holdemania</taxon>
    </lineage>
</organism>
<dbReference type="OrthoDB" id="9772736at2"/>
<evidence type="ECO:0000313" key="7">
    <source>
        <dbReference type="EMBL" id="MSA88601.1"/>
    </source>
</evidence>
<dbReference type="GO" id="GO:0010181">
    <property type="term" value="F:FMN binding"/>
    <property type="evidence" value="ECO:0007669"/>
    <property type="project" value="InterPro"/>
</dbReference>
<evidence type="ECO:0000313" key="10">
    <source>
        <dbReference type="Proteomes" id="UP000480929"/>
    </source>
</evidence>
<evidence type="ECO:0000313" key="9">
    <source>
        <dbReference type="Proteomes" id="UP000433575"/>
    </source>
</evidence>
<keyword evidence="3" id="KW-0288">FMN</keyword>
<evidence type="ECO:0000256" key="1">
    <source>
        <dbReference type="ARBA" id="ARBA00001917"/>
    </source>
</evidence>
<feature type="domain" description="NADH:flavin oxidoreductase/NADH oxidase N-terminal" evidence="6">
    <location>
        <begin position="10"/>
        <end position="327"/>
    </location>
</feature>
<gene>
    <name evidence="8" type="ORF">GKD88_03335</name>
    <name evidence="7" type="ORF">GKE08_04605</name>
</gene>
<dbReference type="GO" id="GO:0050661">
    <property type="term" value="F:NADP binding"/>
    <property type="evidence" value="ECO:0007669"/>
    <property type="project" value="InterPro"/>
</dbReference>
<dbReference type="RefSeq" id="WP_154238123.1">
    <property type="nucleotide sequence ID" value="NZ_CALJPI010000117.1"/>
</dbReference>
<keyword evidence="2" id="KW-0285">Flavoprotein</keyword>
<evidence type="ECO:0000313" key="8">
    <source>
        <dbReference type="EMBL" id="MSC32148.1"/>
    </source>
</evidence>
<dbReference type="EMBL" id="WKPI01000003">
    <property type="protein sequence ID" value="MSC32148.1"/>
    <property type="molecule type" value="Genomic_DNA"/>
</dbReference>
<evidence type="ECO:0000256" key="4">
    <source>
        <dbReference type="ARBA" id="ARBA00022857"/>
    </source>
</evidence>
<dbReference type="SUPFAM" id="SSF51395">
    <property type="entry name" value="FMN-linked oxidoreductases"/>
    <property type="match status" value="1"/>
</dbReference>
<comment type="caution">
    <text evidence="7">The sequence shown here is derived from an EMBL/GenBank/DDBJ whole genome shotgun (WGS) entry which is preliminary data.</text>
</comment>
<protein>
    <submittedName>
        <fullName evidence="7">NADH:flavin oxidoreductase</fullName>
    </submittedName>
</protein>
<dbReference type="Proteomes" id="UP000433575">
    <property type="component" value="Unassembled WGS sequence"/>
</dbReference>
<keyword evidence="4" id="KW-0521">NADP</keyword>
<dbReference type="Proteomes" id="UP000480929">
    <property type="component" value="Unassembled WGS sequence"/>
</dbReference>
<dbReference type="PANTHER" id="PTHR43303">
    <property type="entry name" value="NADPH DEHYDROGENASE C23G7.10C-RELATED"/>
    <property type="match status" value="1"/>
</dbReference>
<reference evidence="9 10" key="1">
    <citation type="journal article" date="2019" name="Nat. Med.">
        <title>A library of human gut bacterial isolates paired with longitudinal multiomics data enables mechanistic microbiome research.</title>
        <authorList>
            <person name="Poyet M."/>
            <person name="Groussin M."/>
            <person name="Gibbons S.M."/>
            <person name="Avila-Pacheco J."/>
            <person name="Jiang X."/>
            <person name="Kearney S.M."/>
            <person name="Perrotta A.R."/>
            <person name="Berdy B."/>
            <person name="Zhao S."/>
            <person name="Lieberman T.D."/>
            <person name="Swanson P.K."/>
            <person name="Smith M."/>
            <person name="Roesemann S."/>
            <person name="Alexander J.E."/>
            <person name="Rich S.A."/>
            <person name="Livny J."/>
            <person name="Vlamakis H."/>
            <person name="Clish C."/>
            <person name="Bullock K."/>
            <person name="Deik A."/>
            <person name="Scott J."/>
            <person name="Pierce K.A."/>
            <person name="Xavier R.J."/>
            <person name="Alm E.J."/>
        </authorList>
    </citation>
    <scope>NUCLEOTIDE SEQUENCE [LARGE SCALE GENOMIC DNA]</scope>
    <source>
        <strain evidence="7 9">BIOML-A4</strain>
        <strain evidence="8 10">BIOML-A5</strain>
    </source>
</reference>